<feature type="domain" description="Cadherin" evidence="9">
    <location>
        <begin position="39"/>
        <end position="139"/>
    </location>
</feature>
<reference evidence="10" key="3">
    <citation type="submission" date="2025-09" db="UniProtKB">
        <authorList>
            <consortium name="Ensembl"/>
        </authorList>
    </citation>
    <scope>IDENTIFICATION</scope>
</reference>
<evidence type="ECO:0000256" key="3">
    <source>
        <dbReference type="ARBA" id="ARBA00022737"/>
    </source>
</evidence>
<keyword evidence="5" id="KW-0130">Cell adhesion</keyword>
<accession>A0A452GKH1</accession>
<feature type="domain" description="Cadherin" evidence="9">
    <location>
        <begin position="140"/>
        <end position="212"/>
    </location>
</feature>
<dbReference type="GO" id="GO:0030057">
    <property type="term" value="C:desmosome"/>
    <property type="evidence" value="ECO:0007669"/>
    <property type="project" value="UniProtKB-SubCell"/>
</dbReference>
<dbReference type="InterPro" id="IPR002126">
    <property type="entry name" value="Cadherin-like_dom"/>
</dbReference>
<keyword evidence="6" id="KW-1133">Transmembrane helix</keyword>
<evidence type="ECO:0000256" key="5">
    <source>
        <dbReference type="ARBA" id="ARBA00022889"/>
    </source>
</evidence>
<evidence type="ECO:0000256" key="4">
    <source>
        <dbReference type="ARBA" id="ARBA00022837"/>
    </source>
</evidence>
<keyword evidence="2" id="KW-0812">Transmembrane</keyword>
<dbReference type="SMART" id="SM00112">
    <property type="entry name" value="CA"/>
    <property type="match status" value="1"/>
</dbReference>
<organism evidence="10 11">
    <name type="scientific">Gopherus agassizii</name>
    <name type="common">Agassiz's desert tortoise</name>
    <dbReference type="NCBI Taxonomy" id="38772"/>
    <lineage>
        <taxon>Eukaryota</taxon>
        <taxon>Metazoa</taxon>
        <taxon>Chordata</taxon>
        <taxon>Craniata</taxon>
        <taxon>Vertebrata</taxon>
        <taxon>Euteleostomi</taxon>
        <taxon>Archelosauria</taxon>
        <taxon>Testudinata</taxon>
        <taxon>Testudines</taxon>
        <taxon>Cryptodira</taxon>
        <taxon>Durocryptodira</taxon>
        <taxon>Testudinoidea</taxon>
        <taxon>Testudinidae</taxon>
        <taxon>Gopherus</taxon>
    </lineage>
</organism>
<dbReference type="InterPro" id="IPR015919">
    <property type="entry name" value="Cadherin-like_sf"/>
</dbReference>
<dbReference type="GO" id="GO:0005509">
    <property type="term" value="F:calcium ion binding"/>
    <property type="evidence" value="ECO:0007669"/>
    <property type="project" value="UniProtKB-UniRule"/>
</dbReference>
<dbReference type="Pfam" id="PF00028">
    <property type="entry name" value="Cadherin"/>
    <property type="match status" value="2"/>
</dbReference>
<keyword evidence="4 8" id="KW-0106">Calcium</keyword>
<keyword evidence="3" id="KW-0677">Repeat</keyword>
<name>A0A452GKH1_9SAUR</name>
<evidence type="ECO:0000256" key="2">
    <source>
        <dbReference type="ARBA" id="ARBA00022692"/>
    </source>
</evidence>
<dbReference type="PANTHER" id="PTHR24025">
    <property type="entry name" value="DESMOGLEIN FAMILY MEMBER"/>
    <property type="match status" value="1"/>
</dbReference>
<dbReference type="PRINTS" id="PR00205">
    <property type="entry name" value="CADHERIN"/>
</dbReference>
<dbReference type="PROSITE" id="PS00232">
    <property type="entry name" value="CADHERIN_1"/>
    <property type="match status" value="1"/>
</dbReference>
<dbReference type="PANTHER" id="PTHR24025:SF1">
    <property type="entry name" value="DESMOGLEIN-2"/>
    <property type="match status" value="1"/>
</dbReference>
<keyword evidence="7" id="KW-0472">Membrane</keyword>
<dbReference type="SUPFAM" id="SSF49313">
    <property type="entry name" value="Cadherin-like"/>
    <property type="match status" value="2"/>
</dbReference>
<dbReference type="STRING" id="38772.ENSGAGP00000002224"/>
<evidence type="ECO:0000256" key="1">
    <source>
        <dbReference type="ARBA" id="ARBA00004370"/>
    </source>
</evidence>
<evidence type="ECO:0000313" key="10">
    <source>
        <dbReference type="Ensembl" id="ENSGAGP00000002224.1"/>
    </source>
</evidence>
<dbReference type="GO" id="GO:0007156">
    <property type="term" value="P:homophilic cell adhesion via plasma membrane adhesion molecules"/>
    <property type="evidence" value="ECO:0007669"/>
    <property type="project" value="InterPro"/>
</dbReference>
<keyword evidence="11" id="KW-1185">Reference proteome</keyword>
<sequence length="213" mass="23473">MIYSSPSPLGLALVHSAFELGSFLHRASSVPAGDGHLKVQESQVLFSQLQCPITSDHADDPGVVITYTISGQGVTEPPYGLFVINGKTGELNITRKVDREKTPMFYLRGYALDQNGKNVEQPIDLRIKVKDINDNYPVFSEEIFTGSVEELSESGTLVMRINATDADEPNNINSKIAFKILQNQPSSFSIKKNTGEVVTAAFYLDREVNYTLL</sequence>
<reference evidence="10" key="2">
    <citation type="submission" date="2025-08" db="UniProtKB">
        <authorList>
            <consortium name="Ensembl"/>
        </authorList>
    </citation>
    <scope>IDENTIFICATION</scope>
</reference>
<evidence type="ECO:0000256" key="8">
    <source>
        <dbReference type="PROSITE-ProRule" id="PRU00043"/>
    </source>
</evidence>
<dbReference type="Ensembl" id="ENSGAGT00000002543.1">
    <property type="protein sequence ID" value="ENSGAGP00000002224.1"/>
    <property type="gene ID" value="ENSGAGG00000001807.1"/>
</dbReference>
<evidence type="ECO:0000259" key="9">
    <source>
        <dbReference type="PROSITE" id="PS50268"/>
    </source>
</evidence>
<dbReference type="InterPro" id="IPR020894">
    <property type="entry name" value="Cadherin_CS"/>
</dbReference>
<comment type="subcellular location">
    <subcellularLocation>
        <location evidence="1">Membrane</location>
    </subcellularLocation>
</comment>
<evidence type="ECO:0000256" key="7">
    <source>
        <dbReference type="ARBA" id="ARBA00023136"/>
    </source>
</evidence>
<dbReference type="PROSITE" id="PS50268">
    <property type="entry name" value="CADHERIN_2"/>
    <property type="match status" value="2"/>
</dbReference>
<dbReference type="Gene3D" id="2.60.40.60">
    <property type="entry name" value="Cadherins"/>
    <property type="match status" value="2"/>
</dbReference>
<dbReference type="InterPro" id="IPR050971">
    <property type="entry name" value="Cadherin-domain_protein"/>
</dbReference>
<reference evidence="11" key="1">
    <citation type="journal article" date="2017" name="PLoS ONE">
        <title>The Agassiz's desert tortoise genome provides a resource for the conservation of a threatened species.</title>
        <authorList>
            <person name="Tollis M."/>
            <person name="DeNardo D.F."/>
            <person name="Cornelius J.A."/>
            <person name="Dolby G.A."/>
            <person name="Edwards T."/>
            <person name="Henen B.T."/>
            <person name="Karl A.E."/>
            <person name="Murphy R.W."/>
            <person name="Kusumi K."/>
        </authorList>
    </citation>
    <scope>NUCLEOTIDE SEQUENCE [LARGE SCALE GENOMIC DNA]</scope>
</reference>
<dbReference type="AlphaFoldDB" id="A0A452GKH1"/>
<evidence type="ECO:0000256" key="6">
    <source>
        <dbReference type="ARBA" id="ARBA00022989"/>
    </source>
</evidence>
<dbReference type="GO" id="GO:0005886">
    <property type="term" value="C:plasma membrane"/>
    <property type="evidence" value="ECO:0007669"/>
    <property type="project" value="UniProtKB-SubCell"/>
</dbReference>
<protein>
    <recommendedName>
        <fullName evidence="9">Cadherin domain-containing protein</fullName>
    </recommendedName>
</protein>
<proteinExistence type="predicted"/>
<evidence type="ECO:0000313" key="11">
    <source>
        <dbReference type="Proteomes" id="UP000291020"/>
    </source>
</evidence>
<dbReference type="Proteomes" id="UP000291020">
    <property type="component" value="Unassembled WGS sequence"/>
</dbReference>
<dbReference type="CDD" id="cd11304">
    <property type="entry name" value="Cadherin_repeat"/>
    <property type="match status" value="2"/>
</dbReference>